<accession>A0A239A9L0</accession>
<proteinExistence type="predicted"/>
<sequence length="138" mass="15278">MKINSYLTFDGNCEEAFNFYADCLGGKVEALMRFSEMPAEAGDVPPELAERILHARLVVGDQVLMASDACPMSPYEGIRGNSVAINLDCIEKGERIFNALAQGGTIEMPFEQTFWATRFGSVKDRFGVPWLINCEVSE</sequence>
<keyword evidence="3" id="KW-1185">Reference proteome</keyword>
<organism evidence="2 3">
    <name type="scientific">Pseudomonas segetis</name>
    <dbReference type="NCBI Taxonomy" id="298908"/>
    <lineage>
        <taxon>Bacteria</taxon>
        <taxon>Pseudomonadati</taxon>
        <taxon>Pseudomonadota</taxon>
        <taxon>Gammaproteobacteria</taxon>
        <taxon>Pseudomonadales</taxon>
        <taxon>Pseudomonadaceae</taxon>
        <taxon>Pseudomonas</taxon>
    </lineage>
</organism>
<evidence type="ECO:0000259" key="1">
    <source>
        <dbReference type="Pfam" id="PF06983"/>
    </source>
</evidence>
<feature type="domain" description="PhnB-like" evidence="1">
    <location>
        <begin position="2"/>
        <end position="132"/>
    </location>
</feature>
<dbReference type="Pfam" id="PF06983">
    <property type="entry name" value="3-dmu-9_3-mt"/>
    <property type="match status" value="1"/>
</dbReference>
<dbReference type="AlphaFoldDB" id="A0A239A9L0"/>
<protein>
    <submittedName>
        <fullName evidence="2">PhnB protein</fullName>
    </submittedName>
</protein>
<evidence type="ECO:0000313" key="2">
    <source>
        <dbReference type="EMBL" id="SNR91724.1"/>
    </source>
</evidence>
<dbReference type="EMBL" id="FZOG01000001">
    <property type="protein sequence ID" value="SNR91724.1"/>
    <property type="molecule type" value="Genomic_DNA"/>
</dbReference>
<dbReference type="InterPro" id="IPR028973">
    <property type="entry name" value="PhnB-like"/>
</dbReference>
<dbReference type="PANTHER" id="PTHR33990">
    <property type="entry name" value="PROTEIN YJDN-RELATED"/>
    <property type="match status" value="1"/>
</dbReference>
<dbReference type="InterPro" id="IPR029068">
    <property type="entry name" value="Glyas_Bleomycin-R_OHBP_Dase"/>
</dbReference>
<dbReference type="Gene3D" id="3.10.180.10">
    <property type="entry name" value="2,3-Dihydroxybiphenyl 1,2-Dioxygenase, domain 1"/>
    <property type="match status" value="1"/>
</dbReference>
<name>A0A239A9L0_9PSED</name>
<dbReference type="RefSeq" id="WP_089358953.1">
    <property type="nucleotide sequence ID" value="NZ_FZOG01000001.1"/>
</dbReference>
<evidence type="ECO:0000313" key="3">
    <source>
        <dbReference type="Proteomes" id="UP000242915"/>
    </source>
</evidence>
<reference evidence="3" key="1">
    <citation type="submission" date="2017-06" db="EMBL/GenBank/DDBJ databases">
        <authorList>
            <person name="Varghese N."/>
            <person name="Submissions S."/>
        </authorList>
    </citation>
    <scope>NUCLEOTIDE SEQUENCE [LARGE SCALE GENOMIC DNA]</scope>
    <source>
        <strain evidence="3">CIP 108523</strain>
    </source>
</reference>
<gene>
    <name evidence="2" type="ORF">SAMN05216255_0975</name>
</gene>
<dbReference type="CDD" id="cd06588">
    <property type="entry name" value="PhnB_like"/>
    <property type="match status" value="1"/>
</dbReference>
<dbReference type="PANTHER" id="PTHR33990:SF1">
    <property type="entry name" value="PROTEIN YJDN"/>
    <property type="match status" value="1"/>
</dbReference>
<dbReference type="SUPFAM" id="SSF54593">
    <property type="entry name" value="Glyoxalase/Bleomycin resistance protein/Dihydroxybiphenyl dioxygenase"/>
    <property type="match status" value="1"/>
</dbReference>
<dbReference type="Proteomes" id="UP000242915">
    <property type="component" value="Unassembled WGS sequence"/>
</dbReference>